<reference evidence="1" key="1">
    <citation type="journal article" date="2021" name="Nat. Commun.">
        <title>Genetic determinants of endophytism in the Arabidopsis root mycobiome.</title>
        <authorList>
            <person name="Mesny F."/>
            <person name="Miyauchi S."/>
            <person name="Thiergart T."/>
            <person name="Pickel B."/>
            <person name="Atanasova L."/>
            <person name="Karlsson M."/>
            <person name="Huettel B."/>
            <person name="Barry K.W."/>
            <person name="Haridas S."/>
            <person name="Chen C."/>
            <person name="Bauer D."/>
            <person name="Andreopoulos W."/>
            <person name="Pangilinan J."/>
            <person name="LaButti K."/>
            <person name="Riley R."/>
            <person name="Lipzen A."/>
            <person name="Clum A."/>
            <person name="Drula E."/>
            <person name="Henrissat B."/>
            <person name="Kohler A."/>
            <person name="Grigoriev I.V."/>
            <person name="Martin F.M."/>
            <person name="Hacquard S."/>
        </authorList>
    </citation>
    <scope>NUCLEOTIDE SEQUENCE</scope>
    <source>
        <strain evidence="1">MPI-CAGE-AT-0147</strain>
    </source>
</reference>
<sequence>MTPFLLLAISEIAFVLCVLEAITTWIYQVGLHAHQPTRWRIGLRLERPARNLFTELRRPSMMPRLRSPTWR</sequence>
<evidence type="ECO:0000313" key="1">
    <source>
        <dbReference type="EMBL" id="KAH7175693.1"/>
    </source>
</evidence>
<keyword evidence="2" id="KW-1185">Reference proteome</keyword>
<organism evidence="1 2">
    <name type="scientific">Dactylonectria macrodidyma</name>
    <dbReference type="NCBI Taxonomy" id="307937"/>
    <lineage>
        <taxon>Eukaryota</taxon>
        <taxon>Fungi</taxon>
        <taxon>Dikarya</taxon>
        <taxon>Ascomycota</taxon>
        <taxon>Pezizomycotina</taxon>
        <taxon>Sordariomycetes</taxon>
        <taxon>Hypocreomycetidae</taxon>
        <taxon>Hypocreales</taxon>
        <taxon>Nectriaceae</taxon>
        <taxon>Dactylonectria</taxon>
    </lineage>
</organism>
<comment type="caution">
    <text evidence="1">The sequence shown here is derived from an EMBL/GenBank/DDBJ whole genome shotgun (WGS) entry which is preliminary data.</text>
</comment>
<evidence type="ECO:0000313" key="2">
    <source>
        <dbReference type="Proteomes" id="UP000738349"/>
    </source>
</evidence>
<dbReference type="EMBL" id="JAGMUV010000001">
    <property type="protein sequence ID" value="KAH7175693.1"/>
    <property type="molecule type" value="Genomic_DNA"/>
</dbReference>
<name>A0A9P9JQV5_9HYPO</name>
<accession>A0A9P9JQV5</accession>
<dbReference type="Proteomes" id="UP000738349">
    <property type="component" value="Unassembled WGS sequence"/>
</dbReference>
<dbReference type="AlphaFoldDB" id="A0A9P9JQV5"/>
<gene>
    <name evidence="1" type="ORF">EDB81DRAFT_770640</name>
</gene>
<proteinExistence type="predicted"/>
<protein>
    <submittedName>
        <fullName evidence="1">Uncharacterized protein</fullName>
    </submittedName>
</protein>